<dbReference type="RefSeq" id="WP_062196117.1">
    <property type="nucleotide sequence ID" value="NZ_DF967966.1"/>
</dbReference>
<comment type="similarity">
    <text evidence="1">Belongs to the DinB family.</text>
</comment>
<dbReference type="STRING" id="229919.GCA_001050195_03326"/>
<reference evidence="6" key="2">
    <citation type="submission" date="2015-07" db="EMBL/GenBank/DDBJ databases">
        <title>Draft Genome Sequences of Anaerolinea thermolimosa IMO-1, Bellilinea caldifistulae GOMI-1, Leptolinea tardivitalis YMTK-2, Levilinea saccharolytica KIBI-1,Longilinea arvoryzae KOME-1, Previously Described as Members of the Anaerolineaceae (Chloroflexi).</title>
        <authorList>
            <person name="Sekiguchi Y."/>
            <person name="Ohashi A."/>
            <person name="Matsuura N."/>
            <person name="Tourlousse M.D."/>
        </authorList>
    </citation>
    <scope>NUCLEOTIDE SEQUENCE [LARGE SCALE GENOMIC DNA]</scope>
    <source>
        <strain evidence="6">IMO-1</strain>
    </source>
</reference>
<dbReference type="Proteomes" id="UP000253922">
    <property type="component" value="Unassembled WGS sequence"/>
</dbReference>
<evidence type="ECO:0000313" key="7">
    <source>
        <dbReference type="Proteomes" id="UP000264141"/>
    </source>
</evidence>
<dbReference type="PANTHER" id="PTHR37302">
    <property type="entry name" value="SLR1116 PROTEIN"/>
    <property type="match status" value="1"/>
</dbReference>
<dbReference type="InterPro" id="IPR007837">
    <property type="entry name" value="DinB"/>
</dbReference>
<protein>
    <submittedName>
        <fullName evidence="4">Uncharacterized protein conserved in bacteria</fullName>
    </submittedName>
</protein>
<dbReference type="EMBL" id="DPBP01000031">
    <property type="protein sequence ID" value="HCE17762.1"/>
    <property type="molecule type" value="Genomic_DNA"/>
</dbReference>
<organism evidence="5 7">
    <name type="scientific">Anaerolinea thermolimosa</name>
    <dbReference type="NCBI Taxonomy" id="229919"/>
    <lineage>
        <taxon>Bacteria</taxon>
        <taxon>Bacillati</taxon>
        <taxon>Chloroflexota</taxon>
        <taxon>Anaerolineae</taxon>
        <taxon>Anaerolineales</taxon>
        <taxon>Anaerolineaceae</taxon>
        <taxon>Anaerolinea</taxon>
    </lineage>
</organism>
<evidence type="ECO:0000313" key="6">
    <source>
        <dbReference type="Proteomes" id="UP000253922"/>
    </source>
</evidence>
<keyword evidence="2 3" id="KW-0479">Metal-binding</keyword>
<evidence type="ECO:0000256" key="2">
    <source>
        <dbReference type="ARBA" id="ARBA00022723"/>
    </source>
</evidence>
<evidence type="ECO:0000313" key="4">
    <source>
        <dbReference type="EMBL" id="GAP08486.1"/>
    </source>
</evidence>
<dbReference type="Pfam" id="PF05163">
    <property type="entry name" value="DinB"/>
    <property type="match status" value="1"/>
</dbReference>
<sequence>MSSFVQRQFQTLFAYHWHTTRRLLDCAAKLNPSEVTANPGYGQGSIHAIFFHLLRTDFLWRRRLETGERPQPPAIETYPTLEALREGFEKEEQAWQAFLERLTEEEIIGGVRLADRNGVMHDFLRWRVLQHVILHGMQHHAELAQLLTARGQSPGDIDFIFFG</sequence>
<gene>
    <name evidence="4" type="ORF">ATHL_03391</name>
    <name evidence="5" type="ORF">DEQ80_07880</name>
</gene>
<dbReference type="OrthoDB" id="9811413at2"/>
<evidence type="ECO:0000256" key="1">
    <source>
        <dbReference type="ARBA" id="ARBA00008635"/>
    </source>
</evidence>
<dbReference type="AlphaFoldDB" id="A0A3D1JGW3"/>
<dbReference type="EMBL" id="DF967966">
    <property type="protein sequence ID" value="GAP08486.1"/>
    <property type="molecule type" value="Genomic_DNA"/>
</dbReference>
<name>A0A3D1JGW3_9CHLR</name>
<feature type="binding site" evidence="3">
    <location>
        <position position="139"/>
    </location>
    <ligand>
        <name>a divalent metal cation</name>
        <dbReference type="ChEBI" id="CHEBI:60240"/>
    </ligand>
</feature>
<dbReference type="Proteomes" id="UP000264141">
    <property type="component" value="Unassembled WGS sequence"/>
</dbReference>
<keyword evidence="6" id="KW-1185">Reference proteome</keyword>
<reference evidence="5 7" key="3">
    <citation type="journal article" date="2018" name="Nat. Biotechnol.">
        <title>A standardized bacterial taxonomy based on genome phylogeny substantially revises the tree of life.</title>
        <authorList>
            <person name="Parks D.H."/>
            <person name="Chuvochina M."/>
            <person name="Waite D.W."/>
            <person name="Rinke C."/>
            <person name="Skarshewski A."/>
            <person name="Chaumeil P.A."/>
            <person name="Hugenholtz P."/>
        </authorList>
    </citation>
    <scope>NUCLEOTIDE SEQUENCE [LARGE SCALE GENOMIC DNA]</scope>
    <source>
        <strain evidence="5">UBA8781</strain>
    </source>
</reference>
<dbReference type="PANTHER" id="PTHR37302:SF3">
    <property type="entry name" value="DAMAGE-INDUCIBLE PROTEIN DINB"/>
    <property type="match status" value="1"/>
</dbReference>
<proteinExistence type="inferred from homology"/>
<feature type="binding site" evidence="3">
    <location>
        <position position="135"/>
    </location>
    <ligand>
        <name>a divalent metal cation</name>
        <dbReference type="ChEBI" id="CHEBI:60240"/>
    </ligand>
</feature>
<accession>A0A3D1JGW3</accession>
<dbReference type="InterPro" id="IPR034660">
    <property type="entry name" value="DinB/YfiT-like"/>
</dbReference>
<reference evidence="4" key="1">
    <citation type="journal article" date="2015" name="Genome Announc.">
        <title>Draft Genome Sequences of Anaerolinea thermolimosa IMO-1, Bellilinea caldifistulae GOMI-1, Leptolinea tardivitalis YMTK-2, Levilinea saccharolytica KIBI-1, Longilinea arvoryzae KOME-1, Previously Described as Members of the Class Anaerolineae (Chloroflexi).</title>
        <authorList>
            <person name="Matsuura N."/>
            <person name="Tourlousse M.D."/>
            <person name="Ohashi A."/>
            <person name="Hugenholtz P."/>
            <person name="Sekiguchi Y."/>
        </authorList>
    </citation>
    <scope>NUCLEOTIDE SEQUENCE</scope>
    <source>
        <strain evidence="4">IMO-1</strain>
    </source>
</reference>
<dbReference type="GO" id="GO:0046872">
    <property type="term" value="F:metal ion binding"/>
    <property type="evidence" value="ECO:0007669"/>
    <property type="project" value="UniProtKB-KW"/>
</dbReference>
<feature type="binding site" evidence="3">
    <location>
        <position position="52"/>
    </location>
    <ligand>
        <name>a divalent metal cation</name>
        <dbReference type="ChEBI" id="CHEBI:60240"/>
    </ligand>
</feature>
<dbReference type="Gene3D" id="1.20.120.450">
    <property type="entry name" value="dinb family like domain"/>
    <property type="match status" value="1"/>
</dbReference>
<evidence type="ECO:0000313" key="5">
    <source>
        <dbReference type="EMBL" id="HCE17762.1"/>
    </source>
</evidence>
<evidence type="ECO:0000256" key="3">
    <source>
        <dbReference type="PIRSR" id="PIRSR607837-1"/>
    </source>
</evidence>
<dbReference type="SUPFAM" id="SSF109854">
    <property type="entry name" value="DinB/YfiT-like putative metalloenzymes"/>
    <property type="match status" value="1"/>
</dbReference>